<accession>A0A2Z2RY22</accession>
<name>A0A2Z2RY22_9CAUD</name>
<keyword evidence="1" id="KW-0812">Transmembrane</keyword>
<gene>
    <name evidence="2" type="ORF">62402_19</name>
</gene>
<proteinExistence type="predicted"/>
<sequence>MFIVYWIMSAMFGIMASVDGSLFVVWFLCCLGCFVLGLVNLIKGGYKNDNY</sequence>
<keyword evidence="3" id="KW-1185">Reference proteome</keyword>
<evidence type="ECO:0000313" key="3">
    <source>
        <dbReference type="Proteomes" id="UP000251373"/>
    </source>
</evidence>
<evidence type="ECO:0000313" key="2">
    <source>
        <dbReference type="EMBL" id="ASZ70693.1"/>
    </source>
</evidence>
<keyword evidence="1" id="KW-1133">Transmembrane helix</keyword>
<evidence type="ECO:0008006" key="4">
    <source>
        <dbReference type="Google" id="ProtNLM"/>
    </source>
</evidence>
<dbReference type="EMBL" id="MF443119">
    <property type="protein sequence ID" value="ASZ70693.1"/>
    <property type="molecule type" value="Genomic_DNA"/>
</dbReference>
<organism evidence="2 3">
    <name type="scientific">Lactococcus phage 62402</name>
    <dbReference type="NCBI Taxonomy" id="2024338"/>
    <lineage>
        <taxon>Viruses</taxon>
        <taxon>Duplodnaviria</taxon>
        <taxon>Heunggongvirae</taxon>
        <taxon>Uroviricota</taxon>
        <taxon>Caudoviricetes</taxon>
        <taxon>Ceduovirus</taxon>
        <taxon>Ceduovirus cv62402</taxon>
    </lineage>
</organism>
<protein>
    <recommendedName>
        <fullName evidence="4">E1</fullName>
    </recommendedName>
</protein>
<feature type="transmembrane region" description="Helical" evidence="1">
    <location>
        <begin position="20"/>
        <end position="42"/>
    </location>
</feature>
<keyword evidence="1" id="KW-0472">Membrane</keyword>
<reference evidence="2 3" key="1">
    <citation type="submission" date="2017-07" db="EMBL/GenBank/DDBJ databases">
        <title>Comparative genome analysis of members of the virulent lactococcal c2 group phages.</title>
        <authorList>
            <person name="Oliveira J."/>
        </authorList>
    </citation>
    <scope>NUCLEOTIDE SEQUENCE [LARGE SCALE GENOMIC DNA]</scope>
</reference>
<dbReference type="Proteomes" id="UP000251373">
    <property type="component" value="Segment"/>
</dbReference>
<evidence type="ECO:0000256" key="1">
    <source>
        <dbReference type="SAM" id="Phobius"/>
    </source>
</evidence>